<feature type="region of interest" description="Disordered" evidence="1">
    <location>
        <begin position="38"/>
        <end position="64"/>
    </location>
</feature>
<dbReference type="Gramene" id="PAN33825">
    <property type="protein sequence ID" value="PAN33825"/>
    <property type="gene ID" value="PAHAL_6G049600"/>
</dbReference>
<dbReference type="AlphaFoldDB" id="A0A2S3I0P0"/>
<dbReference type="EMBL" id="CM008051">
    <property type="protein sequence ID" value="PAN33825.1"/>
    <property type="molecule type" value="Genomic_DNA"/>
</dbReference>
<organism evidence="2">
    <name type="scientific">Panicum hallii</name>
    <dbReference type="NCBI Taxonomy" id="206008"/>
    <lineage>
        <taxon>Eukaryota</taxon>
        <taxon>Viridiplantae</taxon>
        <taxon>Streptophyta</taxon>
        <taxon>Embryophyta</taxon>
        <taxon>Tracheophyta</taxon>
        <taxon>Spermatophyta</taxon>
        <taxon>Magnoliopsida</taxon>
        <taxon>Liliopsida</taxon>
        <taxon>Poales</taxon>
        <taxon>Poaceae</taxon>
        <taxon>PACMAD clade</taxon>
        <taxon>Panicoideae</taxon>
        <taxon>Panicodae</taxon>
        <taxon>Paniceae</taxon>
        <taxon>Panicinae</taxon>
        <taxon>Panicum</taxon>
        <taxon>Panicum sect. Panicum</taxon>
    </lineage>
</organism>
<sequence length="143" mass="13751">MASASTSPSLALSGQLLLQVSSPRVGLLGVTRQRSSSLSMAVGGPASPVQPPAQGNGGGGGQVHVATPRAAALMAVRGPTLLGQLPAEGTGGGGGKVHAAPTWALRSVGGPTMPPARPPAEGGGGKIHAVLPAAAPAAKSYWS</sequence>
<evidence type="ECO:0000256" key="1">
    <source>
        <dbReference type="SAM" id="MobiDB-lite"/>
    </source>
</evidence>
<proteinExistence type="predicted"/>
<gene>
    <name evidence="2" type="ORF">PAHAL_6G049600</name>
</gene>
<protein>
    <submittedName>
        <fullName evidence="2">Uncharacterized protein</fullName>
    </submittedName>
</protein>
<name>A0A2S3I0P0_9POAL</name>
<accession>A0A2S3I0P0</accession>
<reference evidence="2" key="1">
    <citation type="submission" date="2018-04" db="EMBL/GenBank/DDBJ databases">
        <title>WGS assembly of Panicum hallii.</title>
        <authorList>
            <person name="Lovell J."/>
            <person name="Jenkins J."/>
            <person name="Lowry D."/>
            <person name="Mamidi S."/>
            <person name="Sreedasyam A."/>
            <person name="Weng X."/>
            <person name="Barry K."/>
            <person name="Bonette J."/>
            <person name="Campitelli B."/>
            <person name="Daum C."/>
            <person name="Gordon S."/>
            <person name="Gould B."/>
            <person name="Lipzen A."/>
            <person name="Macqueen A."/>
            <person name="Palacio-Mejia J."/>
            <person name="Plott C."/>
            <person name="Shakirov E."/>
            <person name="Shu S."/>
            <person name="Yoshinaga Y."/>
            <person name="Zane M."/>
            <person name="Rokhsar D."/>
            <person name="Grimwood J."/>
            <person name="Schmutz J."/>
            <person name="Juenger T."/>
        </authorList>
    </citation>
    <scope>NUCLEOTIDE SEQUENCE [LARGE SCALE GENOMIC DNA]</scope>
    <source>
        <strain evidence="2">FIL2</strain>
    </source>
</reference>
<dbReference type="Proteomes" id="UP000243499">
    <property type="component" value="Chromosome 6"/>
</dbReference>
<evidence type="ECO:0000313" key="2">
    <source>
        <dbReference type="EMBL" id="PAN33825.1"/>
    </source>
</evidence>